<dbReference type="EMBL" id="CP023777">
    <property type="protein sequence ID" value="ATL48927.1"/>
    <property type="molecule type" value="Genomic_DNA"/>
</dbReference>
<name>A0A291QYB7_9BACT</name>
<dbReference type="KEGG" id="cbae:COR50_18115"/>
<dbReference type="Proteomes" id="UP000220133">
    <property type="component" value="Chromosome"/>
</dbReference>
<accession>A0A291QYB7</accession>
<evidence type="ECO:0000313" key="2">
    <source>
        <dbReference type="Proteomes" id="UP000220133"/>
    </source>
</evidence>
<dbReference type="AlphaFoldDB" id="A0A291QYB7"/>
<proteinExistence type="predicted"/>
<organism evidence="1 2">
    <name type="scientific">Chitinophaga caeni</name>
    <dbReference type="NCBI Taxonomy" id="2029983"/>
    <lineage>
        <taxon>Bacteria</taxon>
        <taxon>Pseudomonadati</taxon>
        <taxon>Bacteroidota</taxon>
        <taxon>Chitinophagia</taxon>
        <taxon>Chitinophagales</taxon>
        <taxon>Chitinophagaceae</taxon>
        <taxon>Chitinophaga</taxon>
    </lineage>
</organism>
<sequence length="161" mass="18372">MKGIYFYLFSVSKTFKTHPMNPKLRIILLSITVLSANSCKKAKPQVVSIIVFEQASNKVEPQDLSMKTMRTYKRAVTTDTGIVNMVRRAEHPDGIVIWKGEFYGAFVLDNGDTSMVYFQEMGGGVFVYNGKMYHFRDKAARDKWKGAVYSLLEEATTSYKR</sequence>
<keyword evidence="2" id="KW-1185">Reference proteome</keyword>
<gene>
    <name evidence="1" type="ORF">COR50_18115</name>
</gene>
<reference evidence="1 2" key="1">
    <citation type="submission" date="2017-10" db="EMBL/GenBank/DDBJ databases">
        <title>Paenichitinophaga pekingensis gen. nov., sp. nov., isolated from activated sludge.</title>
        <authorList>
            <person name="Jin D."/>
            <person name="Kong X."/>
            <person name="Deng Y."/>
            <person name="Bai Z."/>
        </authorList>
    </citation>
    <scope>NUCLEOTIDE SEQUENCE [LARGE SCALE GENOMIC DNA]</scope>
    <source>
        <strain evidence="1 2">13</strain>
    </source>
</reference>
<protein>
    <submittedName>
        <fullName evidence="1">Uncharacterized protein</fullName>
    </submittedName>
</protein>
<evidence type="ECO:0000313" key="1">
    <source>
        <dbReference type="EMBL" id="ATL48927.1"/>
    </source>
</evidence>